<keyword evidence="1" id="KW-0812">Transmembrane</keyword>
<evidence type="ECO:0000313" key="3">
    <source>
        <dbReference type="Proteomes" id="UP000061512"/>
    </source>
</evidence>
<name>A0A132F7D9_9BURK</name>
<evidence type="ECO:0008006" key="4">
    <source>
        <dbReference type="Google" id="ProtNLM"/>
    </source>
</evidence>
<dbReference type="EMBL" id="LPJX01000009">
    <property type="protein sequence ID" value="KWF71195.1"/>
    <property type="molecule type" value="Genomic_DNA"/>
</dbReference>
<organism evidence="2 3">
    <name type="scientific">Burkholderia pseudomultivorans</name>
    <dbReference type="NCBI Taxonomy" id="1207504"/>
    <lineage>
        <taxon>Bacteria</taxon>
        <taxon>Pseudomonadati</taxon>
        <taxon>Pseudomonadota</taxon>
        <taxon>Betaproteobacteria</taxon>
        <taxon>Burkholderiales</taxon>
        <taxon>Burkholderiaceae</taxon>
        <taxon>Burkholderia</taxon>
        <taxon>Burkholderia cepacia complex</taxon>
    </lineage>
</organism>
<dbReference type="PROSITE" id="PS51257">
    <property type="entry name" value="PROKAR_LIPOPROTEIN"/>
    <property type="match status" value="1"/>
</dbReference>
<evidence type="ECO:0000313" key="2">
    <source>
        <dbReference type="EMBL" id="KWF71195.1"/>
    </source>
</evidence>
<proteinExistence type="predicted"/>
<keyword evidence="1" id="KW-1133">Transmembrane helix</keyword>
<accession>A0A132F7D9</accession>
<dbReference type="Proteomes" id="UP000061512">
    <property type="component" value="Unassembled WGS sequence"/>
</dbReference>
<keyword evidence="1" id="KW-0472">Membrane</keyword>
<evidence type="ECO:0000256" key="1">
    <source>
        <dbReference type="SAM" id="Phobius"/>
    </source>
</evidence>
<comment type="caution">
    <text evidence="2">The sequence shown here is derived from an EMBL/GenBank/DDBJ whole genome shotgun (WGS) entry which is preliminary data.</text>
</comment>
<feature type="transmembrane region" description="Helical" evidence="1">
    <location>
        <begin position="9"/>
        <end position="28"/>
    </location>
</feature>
<dbReference type="AlphaFoldDB" id="A0A132F7D9"/>
<reference evidence="2 3" key="1">
    <citation type="submission" date="2015-11" db="EMBL/GenBank/DDBJ databases">
        <title>Expanding the genomic diversity of Burkholderia species for the development of highly accurate diagnostics.</title>
        <authorList>
            <person name="Sahl J."/>
            <person name="Keim P."/>
            <person name="Wagner D."/>
        </authorList>
    </citation>
    <scope>NUCLEOTIDE SEQUENCE [LARGE SCALE GENOMIC DNA]</scope>
    <source>
        <strain evidence="2 3">MSMB574WGS</strain>
    </source>
</reference>
<gene>
    <name evidence="2" type="ORF">WT57_08640</name>
</gene>
<sequence length="242" mass="26637">MARKSGSKYFKYVTIFVLCFVAACYMVPEYPDYPQSDRSMVDEMKLDGTGDKLLVRTKQYDYDFALGDRTLSAALAPLRHSSPAQPSDTPWYAHGELSDLQIQPDGSFSSRLTVSFIGYDPDYRPTDIGLPDDEIARLEKYGFTRTRTNFGDAFGATWSADVVGHRHARGSLGTYAGADLLTCCGTEVNEILDTQEKIAHNRRLNAMLRPVTVVTDAVRHVIAGAALVVVLLFGGDLGLPRG</sequence>
<protein>
    <recommendedName>
        <fullName evidence="4">Lipoprotein</fullName>
    </recommendedName>
</protein>